<keyword evidence="2" id="KW-1185">Reference proteome</keyword>
<reference evidence="1" key="1">
    <citation type="submission" date="2021-11" db="EMBL/GenBank/DDBJ databases">
        <authorList>
            <person name="Schell T."/>
        </authorList>
    </citation>
    <scope>NUCLEOTIDE SEQUENCE</scope>
    <source>
        <strain evidence="1">M5</strain>
    </source>
</reference>
<dbReference type="InterPro" id="IPR036770">
    <property type="entry name" value="Ankyrin_rpt-contain_sf"/>
</dbReference>
<dbReference type="OrthoDB" id="3246549at2759"/>
<gene>
    <name evidence="1" type="ORF">DGAL_LOCUS15916</name>
</gene>
<dbReference type="AlphaFoldDB" id="A0A8J2SA87"/>
<evidence type="ECO:0000313" key="2">
    <source>
        <dbReference type="Proteomes" id="UP000789390"/>
    </source>
</evidence>
<sequence length="569" mass="64912">MASSNLLDLIFQAVSQNSVSNLQKVRDSYGLKAIVTNLFKCNEQNETPVQLAIMKESFFIVKWFVGQLKESFLLNLYKPQCSFAISQMISTQQFPIIEFIVYLVETKHPHSSPWLEFVANVIKSSSITQCKKIVGLELIGTLFIFPLNTLGNIYTSRDMALNGLHRWKDSLTLRLSLPDGDLAALKIDAVLSEVAQKALTNQIQEMSIAELEQQLISFQEPMEDWRFLCDTLRIRALLMTQRILNQFNSKLLPSSPYLFHLKNLLEYARDCSCRNQFSRATNIYLLIMEQSIHFNPKTSSSKCIDVFIGTLHLLSKCFSKMESEPVDNPEREEFSAGNLLMAITFCTVTAKFLPVSSTHFYIETKRLDFMTIFYKFVLMLVQNFPELNEQENEKLDDCLTNYFRINVNKSTFLLHAALNDSSRPLDAISLKTIQLFLKLGADPNASNEYGKTPLLLLAEKWDQFSSQMEWYILIFQAFIDAGSHLDTARPDGETVLTILRDRLKKNDEGIHPYFDSVINSVLPLSCYCARVIRQHGITFHEAHQLPLGLSAFVSCHSAKVPTSSSFEDE</sequence>
<name>A0A8J2SA87_9CRUS</name>
<dbReference type="SUPFAM" id="SSF48403">
    <property type="entry name" value="Ankyrin repeat"/>
    <property type="match status" value="1"/>
</dbReference>
<proteinExistence type="predicted"/>
<evidence type="ECO:0000313" key="1">
    <source>
        <dbReference type="EMBL" id="CAH0112204.1"/>
    </source>
</evidence>
<organism evidence="1 2">
    <name type="scientific">Daphnia galeata</name>
    <dbReference type="NCBI Taxonomy" id="27404"/>
    <lineage>
        <taxon>Eukaryota</taxon>
        <taxon>Metazoa</taxon>
        <taxon>Ecdysozoa</taxon>
        <taxon>Arthropoda</taxon>
        <taxon>Crustacea</taxon>
        <taxon>Branchiopoda</taxon>
        <taxon>Diplostraca</taxon>
        <taxon>Cladocera</taxon>
        <taxon>Anomopoda</taxon>
        <taxon>Daphniidae</taxon>
        <taxon>Daphnia</taxon>
    </lineage>
</organism>
<dbReference type="Proteomes" id="UP000789390">
    <property type="component" value="Unassembled WGS sequence"/>
</dbReference>
<protein>
    <submittedName>
        <fullName evidence="1">Uncharacterized protein</fullName>
    </submittedName>
</protein>
<comment type="caution">
    <text evidence="1">The sequence shown here is derived from an EMBL/GenBank/DDBJ whole genome shotgun (WGS) entry which is preliminary data.</text>
</comment>
<dbReference type="Gene3D" id="1.25.40.20">
    <property type="entry name" value="Ankyrin repeat-containing domain"/>
    <property type="match status" value="1"/>
</dbReference>
<dbReference type="EMBL" id="CAKKLH010000324">
    <property type="protein sequence ID" value="CAH0112204.1"/>
    <property type="molecule type" value="Genomic_DNA"/>
</dbReference>
<accession>A0A8J2SA87</accession>